<evidence type="ECO:0000313" key="1">
    <source>
        <dbReference type="EMBL" id="TGG90358.1"/>
    </source>
</evidence>
<reference evidence="1 2" key="1">
    <citation type="journal article" date="2019" name="mSystems">
        <title>Life at home and on the roam: Genomic adaptions reflect the dual lifestyle of an intracellular, facultative symbiont.</title>
        <authorList>
            <person name="Burgsdorf I."/>
        </authorList>
    </citation>
    <scope>NUCLEOTIDE SEQUENCE [LARGE SCALE GENOMIC DNA]</scope>
    <source>
        <strain evidence="1">277cV</strain>
    </source>
</reference>
<protein>
    <submittedName>
        <fullName evidence="1">Uncharacterized protein</fullName>
    </submittedName>
</protein>
<sequence>MDNEGSRFSPLADTLIEVLIYGSECKEREEDCWSNHLKEKFGKAVKELRYRACEDNAVEKGIEQRLLSIADKLDAFIHHSFCINDSSNEIIKGDVAIAVEEAARLKAEHIDVVPLSAEQKQSIHNNIRKYTRLLSQLDGRAEAMANKVRVEKLKGEASFIGYQLLFEYYYRISDHDDAFSRDLHKISRGLHLIETEWTSNSLSIKKVVDRIHDLSSKLKNLLSS</sequence>
<comment type="caution">
    <text evidence="1">The sequence shown here is derived from an EMBL/GenBank/DDBJ whole genome shotgun (WGS) entry which is preliminary data.</text>
</comment>
<dbReference type="Proteomes" id="UP000317990">
    <property type="component" value="Unassembled WGS sequence"/>
</dbReference>
<dbReference type="EMBL" id="SRMO01000089">
    <property type="protein sequence ID" value="TGG90358.1"/>
    <property type="molecule type" value="Genomic_DNA"/>
</dbReference>
<evidence type="ECO:0000313" key="2">
    <source>
        <dbReference type="Proteomes" id="UP000317990"/>
    </source>
</evidence>
<name>A0A524RKQ6_9CHRO</name>
<accession>A0A524RKQ6</accession>
<proteinExistence type="predicted"/>
<organism evidence="1 2">
    <name type="scientific">Aphanocapsa feldmannii 277cV</name>
    <dbReference type="NCBI Taxonomy" id="2507553"/>
    <lineage>
        <taxon>Bacteria</taxon>
        <taxon>Bacillati</taxon>
        <taxon>Cyanobacteriota</taxon>
        <taxon>Cyanophyceae</taxon>
        <taxon>Oscillatoriophycideae</taxon>
        <taxon>Chroococcales</taxon>
        <taxon>Microcystaceae</taxon>
        <taxon>Aphanocapsa</taxon>
    </lineage>
</organism>
<gene>
    <name evidence="1" type="ORF">ERJ67_11060</name>
</gene>
<dbReference type="AlphaFoldDB" id="A0A524RKQ6"/>